<feature type="region of interest" description="Disordered" evidence="1">
    <location>
        <begin position="499"/>
        <end position="529"/>
    </location>
</feature>
<feature type="region of interest" description="Disordered" evidence="1">
    <location>
        <begin position="548"/>
        <end position="577"/>
    </location>
</feature>
<dbReference type="AlphaFoldDB" id="A0A5C3FKP6"/>
<feature type="region of interest" description="Disordered" evidence="1">
    <location>
        <begin position="142"/>
        <end position="162"/>
    </location>
</feature>
<feature type="compositionally biased region" description="Low complexity" evidence="1">
    <location>
        <begin position="388"/>
        <end position="397"/>
    </location>
</feature>
<evidence type="ECO:0000313" key="2">
    <source>
        <dbReference type="EMBL" id="SPO44197.1"/>
    </source>
</evidence>
<dbReference type="Proteomes" id="UP000325008">
    <property type="component" value="Unassembled WGS sequence"/>
</dbReference>
<comment type="caution">
    <text evidence="2">The sequence shown here is derived from an EMBL/GenBank/DDBJ whole genome shotgun (WGS) entry which is preliminary data.</text>
</comment>
<feature type="region of interest" description="Disordered" evidence="1">
    <location>
        <begin position="298"/>
        <end position="320"/>
    </location>
</feature>
<feature type="region of interest" description="Disordered" evidence="1">
    <location>
        <begin position="380"/>
        <end position="419"/>
    </location>
</feature>
<reference evidence="2" key="1">
    <citation type="submission" date="2018-03" db="EMBL/GenBank/DDBJ databases">
        <authorList>
            <person name="Guldener U."/>
        </authorList>
    </citation>
    <scope>NUCLEOTIDE SEQUENCE [LARGE SCALE GENOMIC DNA]</scope>
    <source>
        <strain evidence="2">ATCC34888</strain>
    </source>
</reference>
<feature type="compositionally biased region" description="Low complexity" evidence="1">
    <location>
        <begin position="58"/>
        <end position="74"/>
    </location>
</feature>
<dbReference type="OrthoDB" id="2552865at2759"/>
<proteinExistence type="predicted"/>
<organism evidence="2 3">
    <name type="scientific">Pseudozyma antarctica</name>
    <name type="common">Yeast</name>
    <name type="synonym">Candida antarctica</name>
    <dbReference type="NCBI Taxonomy" id="84753"/>
    <lineage>
        <taxon>Eukaryota</taxon>
        <taxon>Fungi</taxon>
        <taxon>Dikarya</taxon>
        <taxon>Basidiomycota</taxon>
        <taxon>Ustilaginomycotina</taxon>
        <taxon>Ustilaginomycetes</taxon>
        <taxon>Ustilaginales</taxon>
        <taxon>Ustilaginaceae</taxon>
        <taxon>Moesziomyces</taxon>
    </lineage>
</organism>
<dbReference type="EMBL" id="OOIQ01000003">
    <property type="protein sequence ID" value="SPO44197.1"/>
    <property type="molecule type" value="Genomic_DNA"/>
</dbReference>
<accession>A0A5C3FKP6</accession>
<protein>
    <submittedName>
        <fullName evidence="2">Uncharacterized protein</fullName>
    </submittedName>
</protein>
<feature type="compositionally biased region" description="Low complexity" evidence="1">
    <location>
        <begin position="1"/>
        <end position="13"/>
    </location>
</feature>
<gene>
    <name evidence="2" type="ORF">PSANT_01882</name>
</gene>
<evidence type="ECO:0000313" key="3">
    <source>
        <dbReference type="Proteomes" id="UP000325008"/>
    </source>
</evidence>
<name>A0A5C3FKP6_PSEA2</name>
<feature type="compositionally biased region" description="Low complexity" evidence="1">
    <location>
        <begin position="558"/>
        <end position="567"/>
    </location>
</feature>
<keyword evidence="3" id="KW-1185">Reference proteome</keyword>
<feature type="region of interest" description="Disordered" evidence="1">
    <location>
        <begin position="58"/>
        <end position="87"/>
    </location>
</feature>
<feature type="compositionally biased region" description="Polar residues" evidence="1">
    <location>
        <begin position="410"/>
        <end position="419"/>
    </location>
</feature>
<feature type="region of interest" description="Disordered" evidence="1">
    <location>
        <begin position="194"/>
        <end position="215"/>
    </location>
</feature>
<sequence length="633" mass="67072">MPSKVASAPAAMSTPPPKKKKGGFFGCRSKHALDSLPRNARGDNAAIHRLQARNVFAHTAHTSDSSTSTAATASPFDEKKLPEATTLTFSPPETAVVTPIKPLYAQEVIDGAEAATLAHEHSVPAEAEEIEEEARDLVLDDIPLAPPSRPTTPGAVRSLSVASKSGRIKRSLSLKRSGSSASASLVARAPPVSSADFADLPESSSSSSDLTQRESLGDMASIRKARGRHQSSVLHQHTIADISEDDYLTRETTLVAPEPVLSTRTSASALSSAEAAGMHESDSMRAVAAALEGSNDSYSFQPGPAVGTPKLEPPSPTKSAYAAEIRSQRAQSEDTVAELPAARGFWDTPVETEECGPGRTIPFQYVTNLARPVSIASLRSLACPNTPPRTSSRPTSPDGTYSGTPLRAQRSFSNSPLKRQATFNGFPRAFFPGSTALRHSPSTASHTKRKPVPQAIPALEFQHPSRPQEDEENAVERQLGCANCGSVSDQREFAAFVAKGKASRRTPAKQSLIPTPSTASLRRKRTGAADETLGEATLKRWGLAEAFKASTQQDETTAEPTPTSPARPAKKMVPGPGGGYITDTANVRWCSALDEIKKALAVPDDGEDEEHAETTDALRDADALLAKLGVETN</sequence>
<feature type="compositionally biased region" description="Polar residues" evidence="1">
    <location>
        <begin position="508"/>
        <end position="520"/>
    </location>
</feature>
<evidence type="ECO:0000256" key="1">
    <source>
        <dbReference type="SAM" id="MobiDB-lite"/>
    </source>
</evidence>
<dbReference type="RefSeq" id="XP_014658253.1">
    <property type="nucleotide sequence ID" value="XM_014802767.1"/>
</dbReference>
<feature type="region of interest" description="Disordered" evidence="1">
    <location>
        <begin position="1"/>
        <end position="26"/>
    </location>
</feature>